<dbReference type="InterPro" id="IPR001680">
    <property type="entry name" value="WD40_rpt"/>
</dbReference>
<evidence type="ECO:0000256" key="9">
    <source>
        <dbReference type="ARBA" id="ARBA00022737"/>
    </source>
</evidence>
<evidence type="ECO:0000256" key="2">
    <source>
        <dbReference type="ARBA" id="ARBA00004322"/>
    </source>
</evidence>
<comment type="catalytic activity">
    <reaction evidence="1">
        <text>S-ubiquitinyl-[E2 ubiquitin-conjugating enzyme]-L-cysteine + [acceptor protein]-L-lysine = [E2 ubiquitin-conjugating enzyme]-L-cysteine + N(6)-ubiquitinyl-[acceptor protein]-L-lysine.</text>
        <dbReference type="EC" id="2.3.2.27"/>
    </reaction>
</comment>
<feature type="region of interest" description="Disordered" evidence="17">
    <location>
        <begin position="1"/>
        <end position="110"/>
    </location>
</feature>
<evidence type="ECO:0000256" key="7">
    <source>
        <dbReference type="ARBA" id="ARBA00022574"/>
    </source>
</evidence>
<evidence type="ECO:0000256" key="17">
    <source>
        <dbReference type="SAM" id="MobiDB-lite"/>
    </source>
</evidence>
<keyword evidence="8" id="KW-0808">Transferase</keyword>
<dbReference type="SUPFAM" id="SSF57850">
    <property type="entry name" value="RING/U-box"/>
    <property type="match status" value="1"/>
</dbReference>
<dbReference type="InterPro" id="IPR036322">
    <property type="entry name" value="WD40_repeat_dom_sf"/>
</dbReference>
<dbReference type="InterPro" id="IPR056527">
    <property type="entry name" value="WD40_RFWD3"/>
</dbReference>
<proteinExistence type="predicted"/>
<evidence type="ECO:0000256" key="10">
    <source>
        <dbReference type="ARBA" id="ARBA00022763"/>
    </source>
</evidence>
<evidence type="ECO:0000256" key="15">
    <source>
        <dbReference type="ARBA" id="ARBA00023242"/>
    </source>
</evidence>
<evidence type="ECO:0000256" key="14">
    <source>
        <dbReference type="ARBA" id="ARBA00023204"/>
    </source>
</evidence>
<dbReference type="GO" id="GO:0036297">
    <property type="term" value="P:interstrand cross-link repair"/>
    <property type="evidence" value="ECO:0007669"/>
    <property type="project" value="InterPro"/>
</dbReference>
<keyword evidence="14" id="KW-0234">DNA repair</keyword>
<reference evidence="20" key="1">
    <citation type="submission" date="2025-08" db="UniProtKB">
        <authorList>
            <consortium name="RefSeq"/>
        </authorList>
    </citation>
    <scope>IDENTIFICATION</scope>
    <source>
        <strain evidence="20">Mau12</strain>
        <tissue evidence="20">Whole Body</tissue>
    </source>
</reference>
<keyword evidence="12" id="KW-0833">Ubl conjugation pathway</keyword>
<keyword evidence="7" id="KW-0853">WD repeat</keyword>
<keyword evidence="11 16" id="KW-0479">Metal-binding</keyword>
<evidence type="ECO:0000259" key="18">
    <source>
        <dbReference type="PROSITE" id="PS50089"/>
    </source>
</evidence>
<evidence type="ECO:0000256" key="11">
    <source>
        <dbReference type="ARBA" id="ARBA00022771"/>
    </source>
</evidence>
<feature type="compositionally biased region" description="Pro residues" evidence="17">
    <location>
        <begin position="51"/>
        <end position="68"/>
    </location>
</feature>
<comment type="subcellular location">
    <subcellularLocation>
        <location evidence="3">Cytoplasm</location>
    </subcellularLocation>
    <subcellularLocation>
        <location evidence="2">Nucleus</location>
        <location evidence="2">PML body</location>
    </subcellularLocation>
</comment>
<dbReference type="Pfam" id="PF23419">
    <property type="entry name" value="WD40_RFWD3"/>
    <property type="match status" value="1"/>
</dbReference>
<dbReference type="Pfam" id="PF13639">
    <property type="entry name" value="zf-RING_2"/>
    <property type="match status" value="1"/>
</dbReference>
<evidence type="ECO:0000256" key="1">
    <source>
        <dbReference type="ARBA" id="ARBA00000900"/>
    </source>
</evidence>
<keyword evidence="11 16" id="KW-0863">Zinc-finger</keyword>
<keyword evidence="19" id="KW-1185">Reference proteome</keyword>
<dbReference type="SMART" id="SM00320">
    <property type="entry name" value="WD40"/>
    <property type="match status" value="2"/>
</dbReference>
<evidence type="ECO:0000256" key="8">
    <source>
        <dbReference type="ARBA" id="ARBA00022679"/>
    </source>
</evidence>
<evidence type="ECO:0000256" key="5">
    <source>
        <dbReference type="ARBA" id="ARBA00012483"/>
    </source>
</evidence>
<evidence type="ECO:0000256" key="16">
    <source>
        <dbReference type="PROSITE-ProRule" id="PRU00175"/>
    </source>
</evidence>
<dbReference type="Gene3D" id="2.130.10.10">
    <property type="entry name" value="YVTN repeat-like/Quinoprotein amine dehydrogenase"/>
    <property type="match status" value="1"/>
</dbReference>
<dbReference type="FunFam" id="3.30.40.10:FF:001147">
    <property type="entry name" value="GM24368"/>
    <property type="match status" value="1"/>
</dbReference>
<accession>A0A6P8JXV5</accession>
<keyword evidence="6" id="KW-0963">Cytoplasm</keyword>
<keyword evidence="9" id="KW-0677">Repeat</keyword>
<dbReference type="Proteomes" id="UP000515162">
    <property type="component" value="Chromosome 3L"/>
</dbReference>
<evidence type="ECO:0000256" key="4">
    <source>
        <dbReference type="ARBA" id="ARBA00004906"/>
    </source>
</evidence>
<dbReference type="PANTHER" id="PTHR16047:SF7">
    <property type="entry name" value="E3 UBIQUITIN-PROTEIN LIGASE RFWD3"/>
    <property type="match status" value="1"/>
</dbReference>
<feature type="compositionally biased region" description="Acidic residues" evidence="17">
    <location>
        <begin position="1"/>
        <end position="21"/>
    </location>
</feature>
<dbReference type="GO" id="GO:0005737">
    <property type="term" value="C:cytoplasm"/>
    <property type="evidence" value="ECO:0007669"/>
    <property type="project" value="UniProtKB-SubCell"/>
</dbReference>
<organism evidence="19 20">
    <name type="scientific">Drosophila mauritiana</name>
    <name type="common">Fruit fly</name>
    <dbReference type="NCBI Taxonomy" id="7226"/>
    <lineage>
        <taxon>Eukaryota</taxon>
        <taxon>Metazoa</taxon>
        <taxon>Ecdysozoa</taxon>
        <taxon>Arthropoda</taxon>
        <taxon>Hexapoda</taxon>
        <taxon>Insecta</taxon>
        <taxon>Pterygota</taxon>
        <taxon>Neoptera</taxon>
        <taxon>Endopterygota</taxon>
        <taxon>Diptera</taxon>
        <taxon>Brachycera</taxon>
        <taxon>Muscomorpha</taxon>
        <taxon>Ephydroidea</taxon>
        <taxon>Drosophilidae</taxon>
        <taxon>Drosophila</taxon>
        <taxon>Sophophora</taxon>
    </lineage>
</organism>
<dbReference type="EC" id="2.3.2.27" evidence="5"/>
<dbReference type="RefSeq" id="XP_033157249.1">
    <property type="nucleotide sequence ID" value="XM_033301358.1"/>
</dbReference>
<dbReference type="SMART" id="SM00184">
    <property type="entry name" value="RING"/>
    <property type="match status" value="1"/>
</dbReference>
<dbReference type="SUPFAM" id="SSF50978">
    <property type="entry name" value="WD40 repeat-like"/>
    <property type="match status" value="1"/>
</dbReference>
<gene>
    <name evidence="20" type="primary">LOC117139189</name>
</gene>
<dbReference type="InterPro" id="IPR015943">
    <property type="entry name" value="WD40/YVTN_repeat-like_dom_sf"/>
</dbReference>
<name>A0A6P8JXV5_DROMA</name>
<evidence type="ECO:0000256" key="6">
    <source>
        <dbReference type="ARBA" id="ARBA00022490"/>
    </source>
</evidence>
<dbReference type="GO" id="GO:0016567">
    <property type="term" value="P:protein ubiquitination"/>
    <property type="evidence" value="ECO:0007669"/>
    <property type="project" value="InterPro"/>
</dbReference>
<evidence type="ECO:0000256" key="12">
    <source>
        <dbReference type="ARBA" id="ARBA00022786"/>
    </source>
</evidence>
<dbReference type="GO" id="GO:0008270">
    <property type="term" value="F:zinc ion binding"/>
    <property type="evidence" value="ECO:0007669"/>
    <property type="project" value="UniProtKB-KW"/>
</dbReference>
<dbReference type="GeneID" id="117139189"/>
<sequence length="601" mass="67629">MDPEAYDDETSTNDSFTDDEAIVNPVEGHQPAVEIEVQRDEPGENAEPEQPTVPPPILVDPPHLPSPPRNSRRIQGEEQEVISLETPSPPKKRKRISAAADKSLKKSPEGKAIVVDDEDDGLTCPICLDSWEMSGEHRLVSLRCGHLFGESCIRRWLNESQRQSSVKVCPQCKTKATFRDIRHLYAKRIQMLDTDIKEQLEAERRRTHTLTTELATAKLAHTLANEKLILLQKDYARLKEMVRAGGGRGAFGGDASGQKSIQQLATYRLYMEKNFEITREPGCRVMLYSAKHSMLVASQKSAQNLFPGYGVRFIDPPTFKPLHFLHTSALLIRDIAFSDSQNLLTVASREQKIKIFDIRTRLCSSMFTAHDKMLWSCALDRNEREHFLYGGDLRGGVYIYDLRFPENILCEFQAEVNLSPVIHIAPVQPNKIFTSGGFLVCQLTALTFYEYAAASDTAVPTRLNVEGPFLSMQYDAVQDTVLISARSNPNYPQSRFILGRMDKIDGTPVLKVKATIYGSKATPVMTRPTQLGVEDNTLVVGYLQDNKQLMMHDVRREERVQTMPVNEVVYDICPVATQAGSYLAALTDNKCRVYKVNSSMR</sequence>
<dbReference type="PROSITE" id="PS50089">
    <property type="entry name" value="ZF_RING_2"/>
    <property type="match status" value="1"/>
</dbReference>
<keyword evidence="10" id="KW-0227">DNA damage</keyword>
<feature type="domain" description="RING-type" evidence="18">
    <location>
        <begin position="124"/>
        <end position="173"/>
    </location>
</feature>
<dbReference type="InterPro" id="IPR001841">
    <property type="entry name" value="Znf_RING"/>
</dbReference>
<dbReference type="InterPro" id="IPR013083">
    <property type="entry name" value="Znf_RING/FYVE/PHD"/>
</dbReference>
<dbReference type="PANTHER" id="PTHR16047">
    <property type="entry name" value="RFWD3 PROTEIN"/>
    <property type="match status" value="1"/>
</dbReference>
<comment type="pathway">
    <text evidence="4">Protein modification; protein ubiquitination.</text>
</comment>
<evidence type="ECO:0000313" key="19">
    <source>
        <dbReference type="Proteomes" id="UP000515162"/>
    </source>
</evidence>
<dbReference type="GO" id="GO:0016605">
    <property type="term" value="C:PML body"/>
    <property type="evidence" value="ECO:0007669"/>
    <property type="project" value="UniProtKB-SubCell"/>
</dbReference>
<evidence type="ECO:0000256" key="3">
    <source>
        <dbReference type="ARBA" id="ARBA00004496"/>
    </source>
</evidence>
<dbReference type="CDD" id="cd16450">
    <property type="entry name" value="mRING-C3HGC3_RFWD3"/>
    <property type="match status" value="1"/>
</dbReference>
<keyword evidence="13" id="KW-0862">Zinc</keyword>
<dbReference type="AlphaFoldDB" id="A0A6P8JXV5"/>
<protein>
    <recommendedName>
        <fullName evidence="5">RING-type E3 ubiquitin transferase</fullName>
        <ecNumber evidence="5">2.3.2.27</ecNumber>
    </recommendedName>
</protein>
<dbReference type="Gene3D" id="3.30.40.10">
    <property type="entry name" value="Zinc/RING finger domain, C3HC4 (zinc finger)"/>
    <property type="match status" value="1"/>
</dbReference>
<evidence type="ECO:0000313" key="20">
    <source>
        <dbReference type="RefSeq" id="XP_033157249.1"/>
    </source>
</evidence>
<evidence type="ECO:0000256" key="13">
    <source>
        <dbReference type="ARBA" id="ARBA00022833"/>
    </source>
</evidence>
<dbReference type="GO" id="GO:0061630">
    <property type="term" value="F:ubiquitin protein ligase activity"/>
    <property type="evidence" value="ECO:0007669"/>
    <property type="project" value="UniProtKB-EC"/>
</dbReference>
<dbReference type="InterPro" id="IPR037381">
    <property type="entry name" value="RFWD3"/>
</dbReference>
<keyword evidence="15" id="KW-0539">Nucleus</keyword>